<evidence type="ECO:0000256" key="1">
    <source>
        <dbReference type="SAM" id="MobiDB-lite"/>
    </source>
</evidence>
<proteinExistence type="predicted"/>
<sequence length="50" mass="5249">MALTVKLRAETGVYGNDDNGDKTYTGGDKDNTGGDKDNTGGEKNENPEGK</sequence>
<dbReference type="Proteomes" id="UP001408356">
    <property type="component" value="Unassembled WGS sequence"/>
</dbReference>
<comment type="caution">
    <text evidence="2">The sequence shown here is derived from an EMBL/GenBank/DDBJ whole genome shotgun (WGS) entry which is preliminary data.</text>
</comment>
<evidence type="ECO:0000313" key="3">
    <source>
        <dbReference type="Proteomes" id="UP001408356"/>
    </source>
</evidence>
<accession>A0ABR2VFA2</accession>
<keyword evidence="3" id="KW-1185">Reference proteome</keyword>
<evidence type="ECO:0000313" key="2">
    <source>
        <dbReference type="EMBL" id="KAK9425514.1"/>
    </source>
</evidence>
<gene>
    <name evidence="2" type="ORF">SUNI508_12970</name>
</gene>
<feature type="region of interest" description="Disordered" evidence="1">
    <location>
        <begin position="1"/>
        <end position="50"/>
    </location>
</feature>
<feature type="compositionally biased region" description="Basic and acidic residues" evidence="1">
    <location>
        <begin position="27"/>
        <end position="50"/>
    </location>
</feature>
<dbReference type="EMBL" id="JARVKF010000015">
    <property type="protein sequence ID" value="KAK9425514.1"/>
    <property type="molecule type" value="Genomic_DNA"/>
</dbReference>
<name>A0ABR2VFA2_9PEZI</name>
<organism evidence="2 3">
    <name type="scientific">Seiridium unicorne</name>
    <dbReference type="NCBI Taxonomy" id="138068"/>
    <lineage>
        <taxon>Eukaryota</taxon>
        <taxon>Fungi</taxon>
        <taxon>Dikarya</taxon>
        <taxon>Ascomycota</taxon>
        <taxon>Pezizomycotina</taxon>
        <taxon>Sordariomycetes</taxon>
        <taxon>Xylariomycetidae</taxon>
        <taxon>Amphisphaeriales</taxon>
        <taxon>Sporocadaceae</taxon>
        <taxon>Seiridium</taxon>
    </lineage>
</organism>
<reference evidence="2 3" key="1">
    <citation type="journal article" date="2024" name="J. Plant Pathol.">
        <title>Sequence and assembly of the genome of Seiridium unicorne, isolate CBS 538.82, causal agent of cypress canker disease.</title>
        <authorList>
            <person name="Scali E."/>
            <person name="Rocca G.D."/>
            <person name="Danti R."/>
            <person name="Garbelotto M."/>
            <person name="Barberini S."/>
            <person name="Baroncelli R."/>
            <person name="Emiliani G."/>
        </authorList>
    </citation>
    <scope>NUCLEOTIDE SEQUENCE [LARGE SCALE GENOMIC DNA]</scope>
    <source>
        <strain evidence="2 3">BM-138-508</strain>
    </source>
</reference>
<protein>
    <submittedName>
        <fullName evidence="2">Uncharacterized protein</fullName>
    </submittedName>
</protein>